<feature type="active site" description="Phosphoserine intermediate" evidence="2">
    <location>
        <position position="123"/>
    </location>
</feature>
<evidence type="ECO:0000256" key="3">
    <source>
        <dbReference type="PIRSR" id="PIRSR601952-2"/>
    </source>
</evidence>
<keyword evidence="3" id="KW-0479">Metal-binding</keyword>
<comment type="cofactor">
    <cofactor evidence="3">
        <name>Zn(2+)</name>
        <dbReference type="ChEBI" id="CHEBI:29105"/>
    </cofactor>
    <text evidence="3">Binds 2 Zn(2+) ions.</text>
</comment>
<sequence precursor="true">MIKKALSSKRLFTGLLCLTMAMVLALGTAFSSANESNSGMQNRAVASSTAEAALKATATTTKTPKYIFMFIGDGMAAAQVNLAQIYKGNNKHNQISLKELSFQDFEAVGYQTTHDATSFAPDSASTATSLSSGFKTWSGTIGLKPVGNKSGNKPENVNSSNIPQTIAERLKAEKGMKVGIISTVTINHATPAAFYAHVPSRNDYYDIAMQMAKSNFDYFGGGTINQPTGPKKDQKDAYEVMKQNGYTIAKTKKDILALNSKSGKVYAITPVVQDSGAMPYAIDNKAGDLTLADFVKKGIDVLDNEKGFFMMTESGKIDWAGHANDAKANIGDVLAFDNAIQVAINFANKHPDETLIIVTGDHETGGMTIGQATTGYDTAFELLDHQKMSYVAFDNLINEMKAKNPKLSFNKVLSVITENFGLVNETTGDISRKGEPSYMTLELSDREMSKLKTAFAETMAEEPTDNEETDLLYGGYNPLSVTLTHILNNKAGIGWASYSHTGVPVPVYATGAGAELFNGAYENTDVYNKLVKITDLK</sequence>
<organism evidence="6 7">
    <name type="scientific">Ruminiclostridium cellulolyticum (strain ATCC 35319 / DSM 5812 / JCM 6584 / H10)</name>
    <name type="common">Clostridium cellulolyticum</name>
    <dbReference type="NCBI Taxonomy" id="394503"/>
    <lineage>
        <taxon>Bacteria</taxon>
        <taxon>Bacillati</taxon>
        <taxon>Bacillota</taxon>
        <taxon>Clostridia</taxon>
        <taxon>Eubacteriales</taxon>
        <taxon>Oscillospiraceae</taxon>
        <taxon>Ruminiclostridium</taxon>
    </lineage>
</organism>
<keyword evidence="5" id="KW-0732">Signal</keyword>
<comment type="cofactor">
    <cofactor evidence="3">
        <name>Mg(2+)</name>
        <dbReference type="ChEBI" id="CHEBI:18420"/>
    </cofactor>
    <text evidence="3">Binds 1 Mg(2+) ion.</text>
</comment>
<reference evidence="6 7" key="1">
    <citation type="submission" date="2009-01" db="EMBL/GenBank/DDBJ databases">
        <title>Complete sequence of Clostridium cellulolyticum H10.</title>
        <authorList>
            <consortium name="US DOE Joint Genome Institute"/>
            <person name="Lucas S."/>
            <person name="Copeland A."/>
            <person name="Lapidus A."/>
            <person name="Glavina del Rio T."/>
            <person name="Dalin E."/>
            <person name="Tice H."/>
            <person name="Bruce D."/>
            <person name="Goodwin L."/>
            <person name="Pitluck S."/>
            <person name="Chertkov O."/>
            <person name="Saunders E."/>
            <person name="Brettin T."/>
            <person name="Detter J.C."/>
            <person name="Han C."/>
            <person name="Larimer F."/>
            <person name="Land M."/>
            <person name="Hauser L."/>
            <person name="Kyrpides N."/>
            <person name="Ivanova N."/>
            <person name="Zhou J."/>
            <person name="Richardson P."/>
        </authorList>
    </citation>
    <scope>NUCLEOTIDE SEQUENCE [LARGE SCALE GENOMIC DNA]</scope>
    <source>
        <strain evidence="7">ATCC 35319 / DSM 5812 / JCM 6584 / H10</strain>
    </source>
</reference>
<evidence type="ECO:0000256" key="2">
    <source>
        <dbReference type="PIRSR" id="PIRSR601952-1"/>
    </source>
</evidence>
<dbReference type="Pfam" id="PF00245">
    <property type="entry name" value="Alk_phosphatase"/>
    <property type="match status" value="1"/>
</dbReference>
<keyword evidence="7" id="KW-1185">Reference proteome</keyword>
<feature type="binding site" evidence="3">
    <location>
        <position position="362"/>
    </location>
    <ligand>
        <name>Zn(2+)</name>
        <dbReference type="ChEBI" id="CHEBI:29105"/>
        <label>2</label>
    </ligand>
</feature>
<dbReference type="KEGG" id="cce:Ccel_0930"/>
<feature type="signal peptide" evidence="5">
    <location>
        <begin position="1"/>
        <end position="33"/>
    </location>
</feature>
<keyword evidence="1" id="KW-0597">Phosphoprotein</keyword>
<feature type="binding site" evidence="3">
    <location>
        <position position="190"/>
    </location>
    <ligand>
        <name>Mg(2+)</name>
        <dbReference type="ChEBI" id="CHEBI:18420"/>
    </ligand>
</feature>
<dbReference type="EMBL" id="CP001348">
    <property type="protein sequence ID" value="ACL75296.1"/>
    <property type="molecule type" value="Genomic_DNA"/>
</dbReference>
<comment type="similarity">
    <text evidence="4">Belongs to the alkaline phosphatase family.</text>
</comment>
<evidence type="ECO:0000256" key="4">
    <source>
        <dbReference type="RuleBase" id="RU003946"/>
    </source>
</evidence>
<protein>
    <submittedName>
        <fullName evidence="6">Alkaline phosphatase</fullName>
    </submittedName>
</protein>
<dbReference type="GO" id="GO:0046872">
    <property type="term" value="F:metal ion binding"/>
    <property type="evidence" value="ECO:0007669"/>
    <property type="project" value="UniProtKB-KW"/>
</dbReference>
<dbReference type="SMART" id="SM00098">
    <property type="entry name" value="alkPPc"/>
    <property type="match status" value="1"/>
</dbReference>
<name>B8I8R3_RUMCH</name>
<dbReference type="InterPro" id="IPR017850">
    <property type="entry name" value="Alkaline_phosphatase_core_sf"/>
</dbReference>
<gene>
    <name evidence="6" type="ordered locus">Ccel_0930</name>
</gene>
<dbReference type="SUPFAM" id="SSF53649">
    <property type="entry name" value="Alkaline phosphatase-like"/>
    <property type="match status" value="1"/>
</dbReference>
<dbReference type="eggNOG" id="COG1785">
    <property type="taxonomic scope" value="Bacteria"/>
</dbReference>
<evidence type="ECO:0000313" key="7">
    <source>
        <dbReference type="Proteomes" id="UP000001349"/>
    </source>
</evidence>
<accession>B8I8R3</accession>
<dbReference type="PANTHER" id="PTHR11596:SF5">
    <property type="entry name" value="ALKALINE PHOSPHATASE"/>
    <property type="match status" value="1"/>
</dbReference>
<dbReference type="HOGENOM" id="CLU_008539_5_0_9"/>
<dbReference type="Gene3D" id="3.40.720.10">
    <property type="entry name" value="Alkaline Phosphatase, subunit A"/>
    <property type="match status" value="2"/>
</dbReference>
<dbReference type="Proteomes" id="UP000001349">
    <property type="component" value="Chromosome"/>
</dbReference>
<dbReference type="PRINTS" id="PR00113">
    <property type="entry name" value="ALKPHPHTASE"/>
</dbReference>
<feature type="binding site" evidence="3">
    <location>
        <position position="322"/>
    </location>
    <ligand>
        <name>Zn(2+)</name>
        <dbReference type="ChEBI" id="CHEBI:29105"/>
        <label>2</label>
    </ligand>
</feature>
<dbReference type="GO" id="GO:0004035">
    <property type="term" value="F:alkaline phosphatase activity"/>
    <property type="evidence" value="ECO:0007669"/>
    <property type="project" value="TreeGrafter"/>
</dbReference>
<keyword evidence="3" id="KW-0862">Zinc</keyword>
<evidence type="ECO:0000256" key="1">
    <source>
        <dbReference type="ARBA" id="ARBA00022553"/>
    </source>
</evidence>
<feature type="binding site" evidence="3">
    <location>
        <position position="188"/>
    </location>
    <ligand>
        <name>Mg(2+)</name>
        <dbReference type="ChEBI" id="CHEBI:18420"/>
    </ligand>
</feature>
<dbReference type="RefSeq" id="WP_015924453.1">
    <property type="nucleotide sequence ID" value="NC_011898.1"/>
</dbReference>
<evidence type="ECO:0000313" key="6">
    <source>
        <dbReference type="EMBL" id="ACL75296.1"/>
    </source>
</evidence>
<proteinExistence type="inferred from homology"/>
<feature type="binding site" evidence="3">
    <location>
        <position position="500"/>
    </location>
    <ligand>
        <name>Zn(2+)</name>
        <dbReference type="ChEBI" id="CHEBI:29105"/>
        <label>2</label>
    </ligand>
</feature>
<feature type="chain" id="PRO_5039593380" evidence="5">
    <location>
        <begin position="34"/>
        <end position="537"/>
    </location>
</feature>
<dbReference type="InterPro" id="IPR001952">
    <property type="entry name" value="Alkaline_phosphatase"/>
</dbReference>
<keyword evidence="3" id="KW-0460">Magnesium</keyword>
<dbReference type="AlphaFoldDB" id="B8I8R3"/>
<feature type="binding site" evidence="3">
    <location>
        <position position="313"/>
    </location>
    <ligand>
        <name>Mg(2+)</name>
        <dbReference type="ChEBI" id="CHEBI:18420"/>
    </ligand>
</feature>
<feature type="binding site" evidence="3">
    <location>
        <position position="73"/>
    </location>
    <ligand>
        <name>Zn(2+)</name>
        <dbReference type="ChEBI" id="CHEBI:29105"/>
        <label>2</label>
    </ligand>
</feature>
<dbReference type="CDD" id="cd16012">
    <property type="entry name" value="ALP"/>
    <property type="match status" value="1"/>
</dbReference>
<evidence type="ECO:0000256" key="5">
    <source>
        <dbReference type="SAM" id="SignalP"/>
    </source>
</evidence>
<dbReference type="STRING" id="394503.Ccel_0930"/>
<feature type="binding site" evidence="3">
    <location>
        <position position="361"/>
    </location>
    <ligand>
        <name>Zn(2+)</name>
        <dbReference type="ChEBI" id="CHEBI:29105"/>
        <label>2</label>
    </ligand>
</feature>
<dbReference type="PANTHER" id="PTHR11596">
    <property type="entry name" value="ALKALINE PHOSPHATASE"/>
    <property type="match status" value="1"/>
</dbReference>
<feature type="binding site" evidence="3">
    <location>
        <position position="318"/>
    </location>
    <ligand>
        <name>Zn(2+)</name>
        <dbReference type="ChEBI" id="CHEBI:29105"/>
        <label>2</label>
    </ligand>
</feature>